<dbReference type="AlphaFoldDB" id="A0A1J0R745"/>
<organism evidence="2">
    <name type="scientific">Trypanosoma brucei</name>
    <dbReference type="NCBI Taxonomy" id="5691"/>
    <lineage>
        <taxon>Eukaryota</taxon>
        <taxon>Discoba</taxon>
        <taxon>Euglenozoa</taxon>
        <taxon>Kinetoplastea</taxon>
        <taxon>Metakinetoplastina</taxon>
        <taxon>Trypanosomatida</taxon>
        <taxon>Trypanosomatidae</taxon>
        <taxon>Trypanosoma</taxon>
    </lineage>
</organism>
<name>A0A1J0R745_9TRYP</name>
<dbReference type="SUPFAM" id="SSF58087">
    <property type="entry name" value="Variant surface glycoprotein (N-terminal domain)"/>
    <property type="match status" value="1"/>
</dbReference>
<dbReference type="Gene3D" id="3.90.150.10">
    <property type="entry name" value="Variant Surface Glycoprotein, subunit A domain 1"/>
    <property type="match status" value="1"/>
</dbReference>
<accession>A0A1J0R745</accession>
<evidence type="ECO:0000313" key="2">
    <source>
        <dbReference type="EMBL" id="APD73611.1"/>
    </source>
</evidence>
<dbReference type="VEuPathDB" id="TriTrypDB:Tb427_000580100"/>
<keyword evidence="1" id="KW-0732">Signal</keyword>
<reference evidence="2" key="1">
    <citation type="submission" date="2016-08" db="EMBL/GenBank/DDBJ databases">
        <title>VSG repertoire of Trypanosoma brucei EATRO 1125.</title>
        <authorList>
            <person name="Cross G.A."/>
        </authorList>
    </citation>
    <scope>NUCLEOTIDE SEQUENCE</scope>
    <source>
        <strain evidence="2">EATRO 1125</strain>
    </source>
</reference>
<dbReference type="VEuPathDB" id="TriTrypDB:Tb927.9.920"/>
<feature type="chain" id="PRO_5012362413" evidence="1">
    <location>
        <begin position="21"/>
        <end position="367"/>
    </location>
</feature>
<protein>
    <submittedName>
        <fullName evidence="2">Variant surface glycoprotein 1125.1399</fullName>
    </submittedName>
</protein>
<sequence>MNVIFLVASAVLLASAPDAADDATGEGGFSMQALGKACKISEDLKHNPSVLLAELQTKLEILDEHRKLQDLLAATTNCTTGFQEAKEALSVILLQAERQLLKDYKTETADVLKAASAGAYWAGGMDEFVATTKFLTTGDDGPSEVICLAKERGGAKTATGLKHTETIDQSDVAGCKPRLPTSSSKTAAQILQDSTLADAQGVNQIYTLVAASARCPLTKVASGAYHKAGSGITKTAFALGSITMTAQNRNAAPTSRSLGLKVRANGVYDDKENTSLADALSLTRSARKASSGIKLTLSETLTGERFDNNKNVHTIIQAMYPSKSAAADFPQGLPAEAKPRYDNVAKLYKNLKGKLQAMKTEGDFAAK</sequence>
<evidence type="ECO:0000256" key="1">
    <source>
        <dbReference type="SAM" id="SignalP"/>
    </source>
</evidence>
<dbReference type="EMBL" id="KX699655">
    <property type="protein sequence ID" value="APD73611.1"/>
    <property type="molecule type" value="Genomic_DNA"/>
</dbReference>
<feature type="signal peptide" evidence="1">
    <location>
        <begin position="1"/>
        <end position="20"/>
    </location>
</feature>
<proteinExistence type="predicted"/>